<keyword evidence="3" id="KW-0479">Metal-binding</keyword>
<dbReference type="EC" id="5.6.2.1" evidence="8"/>
<dbReference type="PROSITE" id="PS52039">
    <property type="entry name" value="TOPO_IA_2"/>
    <property type="match status" value="1"/>
</dbReference>
<feature type="region of interest" description="Disordered" evidence="9">
    <location>
        <begin position="654"/>
        <end position="682"/>
    </location>
</feature>
<evidence type="ECO:0000256" key="8">
    <source>
        <dbReference type="HAMAP-Rule" id="MF_00952"/>
    </source>
</evidence>
<dbReference type="InterPro" id="IPR013497">
    <property type="entry name" value="Topo_IA_cen"/>
</dbReference>
<feature type="site" description="Interaction with DNA" evidence="8">
    <location>
        <position position="158"/>
    </location>
</feature>
<evidence type="ECO:0000256" key="7">
    <source>
        <dbReference type="ARBA" id="ARBA00023235"/>
    </source>
</evidence>
<dbReference type="Gene3D" id="3.40.50.140">
    <property type="match status" value="1"/>
</dbReference>
<protein>
    <recommendedName>
        <fullName evidence="8">DNA topoisomerase 1</fullName>
        <ecNumber evidence="8">5.6.2.1</ecNumber>
    </recommendedName>
    <alternativeName>
        <fullName evidence="8">DNA topoisomerase I</fullName>
    </alternativeName>
</protein>
<evidence type="ECO:0000259" key="11">
    <source>
        <dbReference type="PROSITE" id="PS52039"/>
    </source>
</evidence>
<dbReference type="SMART" id="SM00437">
    <property type="entry name" value="TOP1Ac"/>
    <property type="match status" value="1"/>
</dbReference>
<feature type="site" description="Interaction with DNA" evidence="8">
    <location>
        <position position="535"/>
    </location>
</feature>
<feature type="compositionally biased region" description="Basic residues" evidence="9">
    <location>
        <begin position="882"/>
        <end position="941"/>
    </location>
</feature>
<dbReference type="InterPro" id="IPR023406">
    <property type="entry name" value="Topo_IA_AS"/>
</dbReference>
<dbReference type="GO" id="GO:0003677">
    <property type="term" value="F:DNA binding"/>
    <property type="evidence" value="ECO:0007669"/>
    <property type="project" value="UniProtKB-KW"/>
</dbReference>
<proteinExistence type="inferred from homology"/>
<feature type="domain" description="Topo IA-type catalytic" evidence="11">
    <location>
        <begin position="147"/>
        <end position="603"/>
    </location>
</feature>
<evidence type="ECO:0000256" key="2">
    <source>
        <dbReference type="ARBA" id="ARBA00009446"/>
    </source>
</evidence>
<feature type="region of interest" description="Disordered" evidence="9">
    <location>
        <begin position="761"/>
        <end position="782"/>
    </location>
</feature>
<feature type="site" description="Interaction with DNA" evidence="8">
    <location>
        <position position="38"/>
    </location>
</feature>
<dbReference type="FunFam" id="1.10.290.10:FF:000002">
    <property type="entry name" value="DNA topoisomerase 1"/>
    <property type="match status" value="1"/>
</dbReference>
<dbReference type="Proteomes" id="UP000611640">
    <property type="component" value="Chromosome"/>
</dbReference>
<feature type="site" description="Interaction with DNA" evidence="8">
    <location>
        <position position="157"/>
    </location>
</feature>
<dbReference type="PANTHER" id="PTHR42785">
    <property type="entry name" value="DNA TOPOISOMERASE, TYPE IA, CORE"/>
    <property type="match status" value="1"/>
</dbReference>
<comment type="function">
    <text evidence="8">Releases the supercoiling and torsional tension of DNA, which is introduced during the DNA replication and transcription, by transiently cleaving and rejoining one strand of the DNA duplex. Introduces a single-strand break via transesterification at a target site in duplex DNA. The scissile phosphodiester is attacked by the catalytic tyrosine of the enzyme, resulting in the formation of a DNA-(5'-phosphotyrosyl)-enzyme intermediate and the expulsion of a 3'-OH DNA strand. The free DNA strand then undergoes passage around the unbroken strand, thus removing DNA supercoils. Finally, in the religation step, the DNA 3'-OH attacks the covalent intermediate to expel the active-site tyrosine and restore the DNA phosphodiester backbone.</text>
</comment>
<keyword evidence="7 8" id="KW-0413">Isomerase</keyword>
<reference evidence="12 13" key="1">
    <citation type="submission" date="2020-08" db="EMBL/GenBank/DDBJ databases">
        <title>Whole genome shotgun sequence of Actinocatenispora thailandica NBRC 105041.</title>
        <authorList>
            <person name="Komaki H."/>
            <person name="Tamura T."/>
        </authorList>
    </citation>
    <scope>NUCLEOTIDE SEQUENCE [LARGE SCALE GENOMIC DNA]</scope>
    <source>
        <strain evidence="12 13">NBRC 105041</strain>
    </source>
</reference>
<name>A0A7R7DJJ2_9ACTN</name>
<evidence type="ECO:0000256" key="4">
    <source>
        <dbReference type="ARBA" id="ARBA00022842"/>
    </source>
</evidence>
<dbReference type="SUPFAM" id="SSF56712">
    <property type="entry name" value="Prokaryotic type I DNA topoisomerase"/>
    <property type="match status" value="1"/>
</dbReference>
<feature type="active site" description="O-(5'-phospho-DNA)-tyrosine intermediate" evidence="8">
    <location>
        <position position="333"/>
    </location>
</feature>
<dbReference type="HAMAP" id="MF_00952">
    <property type="entry name" value="Topoisom_1_prok"/>
    <property type="match status" value="1"/>
</dbReference>
<organism evidence="12 13">
    <name type="scientific">Actinocatenispora thailandica</name>
    <dbReference type="NCBI Taxonomy" id="227318"/>
    <lineage>
        <taxon>Bacteria</taxon>
        <taxon>Bacillati</taxon>
        <taxon>Actinomycetota</taxon>
        <taxon>Actinomycetes</taxon>
        <taxon>Micromonosporales</taxon>
        <taxon>Micromonosporaceae</taxon>
        <taxon>Actinocatenispora</taxon>
    </lineage>
</organism>
<feature type="site" description="Interaction with DNA" evidence="8">
    <location>
        <position position="335"/>
    </location>
</feature>
<keyword evidence="5 8" id="KW-0799">Topoisomerase</keyword>
<dbReference type="InterPro" id="IPR025589">
    <property type="entry name" value="Toprim_C_rpt"/>
</dbReference>
<dbReference type="InterPro" id="IPR023405">
    <property type="entry name" value="Topo_IA_core_domain"/>
</dbReference>
<evidence type="ECO:0000256" key="5">
    <source>
        <dbReference type="ARBA" id="ARBA00023029"/>
    </source>
</evidence>
<dbReference type="InterPro" id="IPR034149">
    <property type="entry name" value="TOPRIM_TopoI"/>
</dbReference>
<dbReference type="Pfam" id="PF01131">
    <property type="entry name" value="Topoisom_bac"/>
    <property type="match status" value="1"/>
</dbReference>
<dbReference type="PROSITE" id="PS00396">
    <property type="entry name" value="TOPO_IA_1"/>
    <property type="match status" value="1"/>
</dbReference>
<evidence type="ECO:0000256" key="6">
    <source>
        <dbReference type="ARBA" id="ARBA00023125"/>
    </source>
</evidence>
<dbReference type="CDD" id="cd03363">
    <property type="entry name" value="TOPRIM_TopoIA_TopoI"/>
    <property type="match status" value="1"/>
</dbReference>
<sequence length="948" mass="104054">MPRSESSNRLVIVESPAKAKTISGYLGPGWVVEASRGHIRDLPSGAKEVPEKYKGTPMARLGVDPEHDFAPLYVVSPDRKAQVTRLKGLLKDADELFLATDEDREGEAIAWHLEQLLKPKVPVHRMVFHEITRPAIQAAVANPRTINQNLVDAYEARRVLDRLYGYEVSPVLWKKIMPKLSAGRVQSVATRIVVERERQRMAFHSADYWDIQATLAVAAADVKDGPRTFGGTLIALDGDRVATGRDFDPATGRVRPNSGAIPLDEEGARGLAARLDGRDFTVTRVEEKPYRRRPYAPFMTSTLQQEASRKLRFSSETTMRVAQRLYENGYITYMRTDSTTLSDTALSAARSQVAELYGSRYVPAEPRQYTRKVKNAQEAHEAIRPAGEHFRTPGSLANELSPDEFRLYELIWRRTIASQMIDAVGNSVSVRINAVSTTGESADFAASGKTITEPGFLRAYVESTDDENAEAEDAERRLPNLVRDQPLTADALEPTGHTTQPPARYTEASLVKALEELGIGRPSTYTSIMQTIQRRGYVFKRGQALIPSFVAFAVVQLLESYFPRLVDYDFTAGLENDLDEITDGRVQTLGFLRSFYFGDDAAEAGSVARSGGLKRLVTEQLSEIDARGINSIPLFTDDEGRKVVVRVGRYGPYLERRTPGDEDTEPDPDAPRRNVSVPDDVVPDELTPAKVEELFKSNSGARELGTDPATGEVVTLKSGRFGPYVTSGEKSSSLFSSHSMDTLTLDDALKLLSLPRTVGTAPDGEPVTAQNGRYGPYIRKGTDSRSLESEEQIFTVTLEEAEKLFAEPKRRGRRAAPKEPLRTLGDDPATGKPIVVKDGRFGLYVTDGETNRTLPRTETAESITLDRAAELLADKRAQGPAPRKKAAKKTAAKKTAAKKTAAKKTAAKKTAAKKTAAKKTAAKKTAAKATAKKAPAKKAAPKKSTSDD</sequence>
<dbReference type="Pfam" id="PF01751">
    <property type="entry name" value="Toprim"/>
    <property type="match status" value="1"/>
</dbReference>
<dbReference type="KEGG" id="atl:Athai_02290"/>
<keyword evidence="4" id="KW-0460">Magnesium</keyword>
<feature type="region of interest" description="Interaction with DNA" evidence="8">
    <location>
        <begin position="181"/>
        <end position="186"/>
    </location>
</feature>
<dbReference type="CDD" id="cd00186">
    <property type="entry name" value="TOP1Ac"/>
    <property type="match status" value="1"/>
</dbReference>
<dbReference type="Pfam" id="PF13368">
    <property type="entry name" value="Toprim_C_rpt"/>
    <property type="match status" value="4"/>
</dbReference>
<dbReference type="SMART" id="SM00436">
    <property type="entry name" value="TOP1Bc"/>
    <property type="match status" value="1"/>
</dbReference>
<dbReference type="Gene3D" id="2.70.20.10">
    <property type="entry name" value="Topoisomerase I, domain 3"/>
    <property type="match status" value="1"/>
</dbReference>
<dbReference type="InterPro" id="IPR028612">
    <property type="entry name" value="Topoisom_1_IA"/>
</dbReference>
<dbReference type="GO" id="GO:0003917">
    <property type="term" value="F:DNA topoisomerase type I (single strand cut, ATP-independent) activity"/>
    <property type="evidence" value="ECO:0007669"/>
    <property type="project" value="UniProtKB-UniRule"/>
</dbReference>
<dbReference type="InterPro" id="IPR006171">
    <property type="entry name" value="TOPRIM_dom"/>
</dbReference>
<dbReference type="InterPro" id="IPR003602">
    <property type="entry name" value="Topo_IA_DNA-bd_dom"/>
</dbReference>
<dbReference type="RefSeq" id="WP_203959737.1">
    <property type="nucleotide sequence ID" value="NZ_AP023355.1"/>
</dbReference>
<evidence type="ECO:0000313" key="12">
    <source>
        <dbReference type="EMBL" id="BCJ32726.1"/>
    </source>
</evidence>
<evidence type="ECO:0000256" key="3">
    <source>
        <dbReference type="ARBA" id="ARBA00022723"/>
    </source>
</evidence>
<dbReference type="EMBL" id="AP023355">
    <property type="protein sequence ID" value="BCJ32726.1"/>
    <property type="molecule type" value="Genomic_DNA"/>
</dbReference>
<comment type="subunit">
    <text evidence="8">Monomer.</text>
</comment>
<dbReference type="InterPro" id="IPR013824">
    <property type="entry name" value="Topo_IA_cen_sub1"/>
</dbReference>
<accession>A0A7R7DJJ2</accession>
<feature type="site" description="Interaction with DNA" evidence="8">
    <location>
        <position position="161"/>
    </location>
</feature>
<dbReference type="GO" id="GO:0006265">
    <property type="term" value="P:DNA topological change"/>
    <property type="evidence" value="ECO:0007669"/>
    <property type="project" value="UniProtKB-UniRule"/>
</dbReference>
<feature type="region of interest" description="Disordered" evidence="9">
    <location>
        <begin position="808"/>
        <end position="833"/>
    </location>
</feature>
<feature type="domain" description="Toprim" evidence="10">
    <location>
        <begin position="8"/>
        <end position="132"/>
    </location>
</feature>
<evidence type="ECO:0000256" key="1">
    <source>
        <dbReference type="ARBA" id="ARBA00000213"/>
    </source>
</evidence>
<gene>
    <name evidence="8 12" type="primary">topA</name>
    <name evidence="12" type="ORF">Athai_02290</name>
</gene>
<dbReference type="AlphaFoldDB" id="A0A7R7DJJ2"/>
<feature type="compositionally biased region" description="Basic and acidic residues" evidence="9">
    <location>
        <begin position="816"/>
        <end position="825"/>
    </location>
</feature>
<dbReference type="PANTHER" id="PTHR42785:SF1">
    <property type="entry name" value="DNA TOPOISOMERASE"/>
    <property type="match status" value="1"/>
</dbReference>
<dbReference type="Gene3D" id="1.10.290.10">
    <property type="entry name" value="Topoisomerase I, domain 4"/>
    <property type="match status" value="1"/>
</dbReference>
<dbReference type="InterPro" id="IPR013825">
    <property type="entry name" value="Topo_IA_cen_sub2"/>
</dbReference>
<dbReference type="InterPro" id="IPR000380">
    <property type="entry name" value="Topo_IA"/>
</dbReference>
<feature type="site" description="Interaction with DNA" evidence="8">
    <location>
        <position position="166"/>
    </location>
</feature>
<dbReference type="InterPro" id="IPR003601">
    <property type="entry name" value="Topo_IA_2"/>
</dbReference>
<dbReference type="InterPro" id="IPR013826">
    <property type="entry name" value="Topo_IA_cen_sub3"/>
</dbReference>
<comment type="similarity">
    <text evidence="2 8">Belongs to the type IA topoisomerase family.</text>
</comment>
<feature type="site" description="Interaction with DNA" evidence="8">
    <location>
        <position position="173"/>
    </location>
</feature>
<keyword evidence="6 8" id="KW-0238">DNA-binding</keyword>
<dbReference type="NCBIfam" id="TIGR01051">
    <property type="entry name" value="topA_bact"/>
    <property type="match status" value="1"/>
</dbReference>
<dbReference type="PROSITE" id="PS50880">
    <property type="entry name" value="TOPRIM"/>
    <property type="match status" value="1"/>
</dbReference>
<dbReference type="PRINTS" id="PR00417">
    <property type="entry name" value="PRTPISMRASEI"/>
</dbReference>
<evidence type="ECO:0000313" key="13">
    <source>
        <dbReference type="Proteomes" id="UP000611640"/>
    </source>
</evidence>
<dbReference type="GO" id="GO:0046872">
    <property type="term" value="F:metal ion binding"/>
    <property type="evidence" value="ECO:0007669"/>
    <property type="project" value="UniProtKB-KW"/>
</dbReference>
<feature type="region of interest" description="Disordered" evidence="9">
    <location>
        <begin position="871"/>
        <end position="948"/>
    </location>
</feature>
<dbReference type="InterPro" id="IPR005733">
    <property type="entry name" value="TopoI_bac-type"/>
</dbReference>
<comment type="catalytic activity">
    <reaction evidence="1 8">
        <text>ATP-independent breakage of single-stranded DNA, followed by passage and rejoining.</text>
        <dbReference type="EC" id="5.6.2.1"/>
    </reaction>
</comment>
<evidence type="ECO:0000256" key="9">
    <source>
        <dbReference type="SAM" id="MobiDB-lite"/>
    </source>
</evidence>
<keyword evidence="13" id="KW-1185">Reference proteome</keyword>
<dbReference type="Gene3D" id="1.10.460.10">
    <property type="entry name" value="Topoisomerase I, domain 2"/>
    <property type="match status" value="1"/>
</dbReference>
<evidence type="ECO:0000259" key="10">
    <source>
        <dbReference type="PROSITE" id="PS50880"/>
    </source>
</evidence>
<dbReference type="SMART" id="SM00493">
    <property type="entry name" value="TOPRIM"/>
    <property type="match status" value="1"/>
</dbReference>